<sequence>MLLSYLCSLAAYPEKFNPQPDIFFQLIYLAGNFFHGKISKEDQLKIFLALEIVRQSTREQLDDFLTGMEALTI</sequence>
<keyword evidence="2" id="KW-1185">Reference proteome</keyword>
<evidence type="ECO:0000313" key="2">
    <source>
        <dbReference type="Proteomes" id="UP001211907"/>
    </source>
</evidence>
<name>A0AAD5T7G7_9FUNG</name>
<dbReference type="EMBL" id="JADGJH010000138">
    <property type="protein sequence ID" value="KAJ3136382.1"/>
    <property type="molecule type" value="Genomic_DNA"/>
</dbReference>
<dbReference type="AlphaFoldDB" id="A0AAD5T7G7"/>
<comment type="caution">
    <text evidence="1">The sequence shown here is derived from an EMBL/GenBank/DDBJ whole genome shotgun (WGS) entry which is preliminary data.</text>
</comment>
<proteinExistence type="predicted"/>
<accession>A0AAD5T7G7</accession>
<organism evidence="1 2">
    <name type="scientific">Physocladia obscura</name>
    <dbReference type="NCBI Taxonomy" id="109957"/>
    <lineage>
        <taxon>Eukaryota</taxon>
        <taxon>Fungi</taxon>
        <taxon>Fungi incertae sedis</taxon>
        <taxon>Chytridiomycota</taxon>
        <taxon>Chytridiomycota incertae sedis</taxon>
        <taxon>Chytridiomycetes</taxon>
        <taxon>Chytridiales</taxon>
        <taxon>Chytriomycetaceae</taxon>
        <taxon>Physocladia</taxon>
    </lineage>
</organism>
<reference evidence="1" key="1">
    <citation type="submission" date="2020-05" db="EMBL/GenBank/DDBJ databases">
        <title>Phylogenomic resolution of chytrid fungi.</title>
        <authorList>
            <person name="Stajich J.E."/>
            <person name="Amses K."/>
            <person name="Simmons R."/>
            <person name="Seto K."/>
            <person name="Myers J."/>
            <person name="Bonds A."/>
            <person name="Quandt C.A."/>
            <person name="Barry K."/>
            <person name="Liu P."/>
            <person name="Grigoriev I."/>
            <person name="Longcore J.E."/>
            <person name="James T.Y."/>
        </authorList>
    </citation>
    <scope>NUCLEOTIDE SEQUENCE</scope>
    <source>
        <strain evidence="1">JEL0513</strain>
    </source>
</reference>
<evidence type="ECO:0000313" key="1">
    <source>
        <dbReference type="EMBL" id="KAJ3136382.1"/>
    </source>
</evidence>
<protein>
    <submittedName>
        <fullName evidence="1">Uncharacterized protein</fullName>
    </submittedName>
</protein>
<dbReference type="Proteomes" id="UP001211907">
    <property type="component" value="Unassembled WGS sequence"/>
</dbReference>
<gene>
    <name evidence="1" type="ORF">HK100_001711</name>
</gene>